<dbReference type="EMBL" id="JAVDRP010000002">
    <property type="protein sequence ID" value="MDR6407987.1"/>
    <property type="molecule type" value="Genomic_DNA"/>
</dbReference>
<reference evidence="1 2" key="1">
    <citation type="submission" date="2023-07" db="EMBL/GenBank/DDBJ databases">
        <title>Sorghum-associated microbial communities from plants grown in Nebraska, USA.</title>
        <authorList>
            <person name="Schachtman D."/>
        </authorList>
    </citation>
    <scope>NUCLEOTIDE SEQUENCE [LARGE SCALE GENOMIC DNA]</scope>
    <source>
        <strain evidence="1 2">DS1316</strain>
    </source>
</reference>
<evidence type="ECO:0000313" key="2">
    <source>
        <dbReference type="Proteomes" id="UP001264340"/>
    </source>
</evidence>
<dbReference type="Proteomes" id="UP001264340">
    <property type="component" value="Unassembled WGS sequence"/>
</dbReference>
<protein>
    <submittedName>
        <fullName evidence="1">Uncharacterized protein</fullName>
    </submittedName>
</protein>
<comment type="caution">
    <text evidence="1">The sequence shown here is derived from an EMBL/GenBank/DDBJ whole genome shotgun (WGS) entry which is preliminary data.</text>
</comment>
<sequence>MPGGVVAARLRPGWGMPVPYCAWLRFAQVDDNVNVDSIVQSNFLPGHGMPR</sequence>
<proteinExistence type="predicted"/>
<keyword evidence="2" id="KW-1185">Reference proteome</keyword>
<gene>
    <name evidence="1" type="ORF">J2804_001375</name>
</gene>
<name>A0ABU1LMM6_9BURK</name>
<evidence type="ECO:0000313" key="1">
    <source>
        <dbReference type="EMBL" id="MDR6407987.1"/>
    </source>
</evidence>
<accession>A0ABU1LMM6</accession>
<organism evidence="1 2">
    <name type="scientific">Paraburkholderia terricola</name>
    <dbReference type="NCBI Taxonomy" id="169427"/>
    <lineage>
        <taxon>Bacteria</taxon>
        <taxon>Pseudomonadati</taxon>
        <taxon>Pseudomonadota</taxon>
        <taxon>Betaproteobacteria</taxon>
        <taxon>Burkholderiales</taxon>
        <taxon>Burkholderiaceae</taxon>
        <taxon>Paraburkholderia</taxon>
    </lineage>
</organism>